<organism evidence="2 3">
    <name type="scientific">Rhizoctonia solani AG-3 Rhs1AP</name>
    <dbReference type="NCBI Taxonomy" id="1086054"/>
    <lineage>
        <taxon>Eukaryota</taxon>
        <taxon>Fungi</taxon>
        <taxon>Dikarya</taxon>
        <taxon>Basidiomycota</taxon>
        <taxon>Agaricomycotina</taxon>
        <taxon>Agaricomycetes</taxon>
        <taxon>Cantharellales</taxon>
        <taxon>Ceratobasidiaceae</taxon>
        <taxon>Rhizoctonia</taxon>
    </lineage>
</organism>
<feature type="compositionally biased region" description="Basic and acidic residues" evidence="1">
    <location>
        <begin position="95"/>
        <end position="110"/>
    </location>
</feature>
<dbReference type="AlphaFoldDB" id="X8JC02"/>
<proteinExistence type="predicted"/>
<gene>
    <name evidence="2" type="ORF">RSOL_347960</name>
</gene>
<name>X8JC02_9AGAM</name>
<dbReference type="EMBL" id="JATN01000319">
    <property type="protein sequence ID" value="EUC60478.1"/>
    <property type="molecule type" value="Genomic_DNA"/>
</dbReference>
<reference evidence="3" key="1">
    <citation type="journal article" date="2014" name="Genome Announc.">
        <title>Draft genome sequence of the plant-pathogenic soil fungus Rhizoctonia solani anastomosis group 3 strain Rhs1AP.</title>
        <authorList>
            <person name="Cubeta M.A."/>
            <person name="Thomas E."/>
            <person name="Dean R.A."/>
            <person name="Jabaji S."/>
            <person name="Neate S.M."/>
            <person name="Tavantzis S."/>
            <person name="Toda T."/>
            <person name="Vilgalys R."/>
            <person name="Bharathan N."/>
            <person name="Fedorova-Abrams N."/>
            <person name="Pakala S.B."/>
            <person name="Pakala S.M."/>
            <person name="Zafar N."/>
            <person name="Joardar V."/>
            <person name="Losada L."/>
            <person name="Nierman W.C."/>
        </authorList>
    </citation>
    <scope>NUCLEOTIDE SEQUENCE [LARGE SCALE GENOMIC DNA]</scope>
    <source>
        <strain evidence="3">AG-3</strain>
    </source>
</reference>
<comment type="caution">
    <text evidence="2">The sequence shown here is derived from an EMBL/GenBank/DDBJ whole genome shotgun (WGS) entry which is preliminary data.</text>
</comment>
<evidence type="ECO:0000313" key="2">
    <source>
        <dbReference type="EMBL" id="EUC60478.1"/>
    </source>
</evidence>
<accession>X8JC02</accession>
<feature type="non-terminal residue" evidence="2">
    <location>
        <position position="142"/>
    </location>
</feature>
<sequence>MRGGNDTVLSNAESEPDDHATLPRSKATLASANASEEGKQDDDVDSITGLFGDCKLDSAQEYEEGTRRELVGERLVSLIEPSINKKGRISCENVKVSDRDGEQESADRESVSSLMQRQGADCVSPSVADEARRGDVASDQGE</sequence>
<evidence type="ECO:0000256" key="1">
    <source>
        <dbReference type="SAM" id="MobiDB-lite"/>
    </source>
</evidence>
<dbReference type="Proteomes" id="UP000030108">
    <property type="component" value="Unassembled WGS sequence"/>
</dbReference>
<feature type="region of interest" description="Disordered" evidence="1">
    <location>
        <begin position="1"/>
        <end position="47"/>
    </location>
</feature>
<protein>
    <submittedName>
        <fullName evidence="2">Uncharacterized protein</fullName>
    </submittedName>
</protein>
<evidence type="ECO:0000313" key="3">
    <source>
        <dbReference type="Proteomes" id="UP000030108"/>
    </source>
</evidence>
<feature type="region of interest" description="Disordered" evidence="1">
    <location>
        <begin position="94"/>
        <end position="142"/>
    </location>
</feature>